<sequence>TLDIRLVDAIEALAKALTDSLTQPDSERATRHAFLCSRGRLVLKCSATSCLYRASTRVAVRFPTTRQQDSSTLRALRSLRHSPSSRSGSSVRAERSVQQRLVEEIVPQERRCIRVSQHLHRVQECYVGRLLSY</sequence>
<evidence type="ECO:0000256" key="1">
    <source>
        <dbReference type="SAM" id="MobiDB-lite"/>
    </source>
</evidence>
<accession>A0A1I8H2Q5</accession>
<feature type="region of interest" description="Disordered" evidence="1">
    <location>
        <begin position="68"/>
        <end position="96"/>
    </location>
</feature>
<name>A0A1I8H2Q5_9PLAT</name>
<dbReference type="AlphaFoldDB" id="A0A1I8H2Q5"/>
<protein>
    <submittedName>
        <fullName evidence="3">Tick transposon</fullName>
    </submittedName>
</protein>
<organism evidence="2 3">
    <name type="scientific">Macrostomum lignano</name>
    <dbReference type="NCBI Taxonomy" id="282301"/>
    <lineage>
        <taxon>Eukaryota</taxon>
        <taxon>Metazoa</taxon>
        <taxon>Spiralia</taxon>
        <taxon>Lophotrochozoa</taxon>
        <taxon>Platyhelminthes</taxon>
        <taxon>Rhabditophora</taxon>
        <taxon>Macrostomorpha</taxon>
        <taxon>Macrostomida</taxon>
        <taxon>Macrostomidae</taxon>
        <taxon>Macrostomum</taxon>
    </lineage>
</organism>
<dbReference type="Proteomes" id="UP000095280">
    <property type="component" value="Unplaced"/>
</dbReference>
<evidence type="ECO:0000313" key="2">
    <source>
        <dbReference type="Proteomes" id="UP000095280"/>
    </source>
</evidence>
<evidence type="ECO:0000313" key="3">
    <source>
        <dbReference type="WBParaSite" id="maker-uti_cns_0004105-snap-gene-0.14-mRNA-1"/>
    </source>
</evidence>
<proteinExistence type="predicted"/>
<keyword evidence="2" id="KW-1185">Reference proteome</keyword>
<feature type="compositionally biased region" description="Low complexity" evidence="1">
    <location>
        <begin position="73"/>
        <end position="91"/>
    </location>
</feature>
<dbReference type="WBParaSite" id="maker-uti_cns_0004105-snap-gene-0.14-mRNA-1">
    <property type="protein sequence ID" value="maker-uti_cns_0004105-snap-gene-0.14-mRNA-1"/>
    <property type="gene ID" value="maker-uti_cns_0004105-snap-gene-0.14"/>
</dbReference>
<reference evidence="3" key="1">
    <citation type="submission" date="2016-11" db="UniProtKB">
        <authorList>
            <consortium name="WormBaseParasite"/>
        </authorList>
    </citation>
    <scope>IDENTIFICATION</scope>
</reference>